<sequence>MDSAKILPSIANVGNYRANEDWWFYIPAIIFVDTFLIFLVRFMPQIFGRPINQWYDDFGIVAVLSDVAIIAIGIAITRYIYSAFFMEEEGWNLLYFIGLAIVIQVIHDMAFAFGIVAKIPRGHNSMIDVFKAYIEGGPKIILTDALMIGGSIGIAAALKELDYHYTASLSLVTLYSLSYILFTNIR</sequence>
<feature type="transmembrane region" description="Helical" evidence="1">
    <location>
        <begin position="93"/>
        <end position="119"/>
    </location>
</feature>
<keyword evidence="1" id="KW-0812">Transmembrane</keyword>
<dbReference type="EMBL" id="MN739626">
    <property type="protein sequence ID" value="QHT16589.1"/>
    <property type="molecule type" value="Genomic_DNA"/>
</dbReference>
<reference evidence="2" key="1">
    <citation type="journal article" date="2020" name="Nature">
        <title>Giant virus diversity and host interactions through global metagenomics.</title>
        <authorList>
            <person name="Schulz F."/>
            <person name="Roux S."/>
            <person name="Paez-Espino D."/>
            <person name="Jungbluth S."/>
            <person name="Walsh D.A."/>
            <person name="Denef V.J."/>
            <person name="McMahon K.D."/>
            <person name="Konstantinidis K.T."/>
            <person name="Eloe-Fadrosh E.A."/>
            <person name="Kyrpides N.C."/>
            <person name="Woyke T."/>
        </authorList>
    </citation>
    <scope>NUCLEOTIDE SEQUENCE</scope>
    <source>
        <strain evidence="2">GVMAG-M-3300023174-189</strain>
    </source>
</reference>
<evidence type="ECO:0000256" key="1">
    <source>
        <dbReference type="SAM" id="Phobius"/>
    </source>
</evidence>
<accession>A0A6C0DKZ4</accession>
<protein>
    <submittedName>
        <fullName evidence="2">Uncharacterized protein</fullName>
    </submittedName>
</protein>
<evidence type="ECO:0000313" key="2">
    <source>
        <dbReference type="EMBL" id="QHT16589.1"/>
    </source>
</evidence>
<feature type="transmembrane region" description="Helical" evidence="1">
    <location>
        <begin position="22"/>
        <end position="42"/>
    </location>
</feature>
<keyword evidence="1" id="KW-1133">Transmembrane helix</keyword>
<dbReference type="AlphaFoldDB" id="A0A6C0DKZ4"/>
<feature type="transmembrane region" description="Helical" evidence="1">
    <location>
        <begin position="54"/>
        <end position="81"/>
    </location>
</feature>
<organism evidence="2">
    <name type="scientific">viral metagenome</name>
    <dbReference type="NCBI Taxonomy" id="1070528"/>
    <lineage>
        <taxon>unclassified sequences</taxon>
        <taxon>metagenomes</taxon>
        <taxon>organismal metagenomes</taxon>
    </lineage>
</organism>
<name>A0A6C0DKZ4_9ZZZZ</name>
<proteinExistence type="predicted"/>
<feature type="transmembrane region" description="Helical" evidence="1">
    <location>
        <begin position="164"/>
        <end position="182"/>
    </location>
</feature>
<keyword evidence="1" id="KW-0472">Membrane</keyword>